<dbReference type="Pfam" id="PF06325">
    <property type="entry name" value="PrmA"/>
    <property type="match status" value="1"/>
</dbReference>
<evidence type="ECO:0000256" key="9">
    <source>
        <dbReference type="ARBA" id="ARBA00022833"/>
    </source>
</evidence>
<sequence length="457" mass="52088">MSDVPDLSSDDERFEEDEWQEMEISESAVTCLFCPKVNSTIEEAFKHCENVHNFKFDSLKLRFNMDCYSYIKLINFIKTHKPSPEVITKAENILWDDDVYLKPVENDEWLMFDFESLSDGSVPTSQAFHANVENGLVTLSQAHFVELQKTIQNLNNQLKENQSLLQMAKEDMDTMKKSVKTLVEGGNKDTDNIVVNCVSKVALEDDEGYFNSYSHFGIHYEMLSDKIRTESYRNAIMNNNNIIKGKTVLDLGCGTGILSMFCAASGAKTVYALDQSDIVFHAMDIIRENNLHEIIKVVKGRLENTKLDENVDVIVSEWMGYFLLFEGMLDSVIYARDNWLKAGGILLPNRCNISIMANGDVDAHKKFIDFWSDVYGFKMNCMKTEVVREASISYVDSQFVLSESYVVQDIDISKCSTDVMDFTSDFALPILKDGLVTSLVGYFDTFFDLQNAVSFFY</sequence>
<keyword evidence="9" id="KW-0862">Zinc</keyword>
<organism evidence="16 17">
    <name type="scientific">Eumeta variegata</name>
    <name type="common">Bagworm moth</name>
    <name type="synonym">Eumeta japonica</name>
    <dbReference type="NCBI Taxonomy" id="151549"/>
    <lineage>
        <taxon>Eukaryota</taxon>
        <taxon>Metazoa</taxon>
        <taxon>Ecdysozoa</taxon>
        <taxon>Arthropoda</taxon>
        <taxon>Hexapoda</taxon>
        <taxon>Insecta</taxon>
        <taxon>Pterygota</taxon>
        <taxon>Neoptera</taxon>
        <taxon>Endopterygota</taxon>
        <taxon>Lepidoptera</taxon>
        <taxon>Glossata</taxon>
        <taxon>Ditrysia</taxon>
        <taxon>Tineoidea</taxon>
        <taxon>Psychidae</taxon>
        <taxon>Oiketicinae</taxon>
        <taxon>Eumeta</taxon>
    </lineage>
</organism>
<keyword evidence="6 12" id="KW-0949">S-adenosyl-L-methionine</keyword>
<name>A0A4C1Z0W1_EUMVA</name>
<dbReference type="AlphaFoldDB" id="A0A4C1Z0W1"/>
<dbReference type="GO" id="GO:0032259">
    <property type="term" value="P:methylation"/>
    <property type="evidence" value="ECO:0007669"/>
    <property type="project" value="UniProtKB-KW"/>
</dbReference>
<keyword evidence="17" id="KW-1185">Reference proteome</keyword>
<keyword evidence="7" id="KW-0479">Metal-binding</keyword>
<evidence type="ECO:0000313" key="16">
    <source>
        <dbReference type="EMBL" id="GBP81978.1"/>
    </source>
</evidence>
<comment type="catalytic activity">
    <reaction evidence="10">
        <text>L-arginyl-[protein] + 2 S-adenosyl-L-methionine = N(omega),N(omega)-dimethyl-L-arginyl-[protein] + 2 S-adenosyl-L-homocysteine + 2 H(+)</text>
        <dbReference type="Rhea" id="RHEA:48096"/>
        <dbReference type="Rhea" id="RHEA-COMP:10532"/>
        <dbReference type="Rhea" id="RHEA-COMP:11991"/>
        <dbReference type="ChEBI" id="CHEBI:15378"/>
        <dbReference type="ChEBI" id="CHEBI:29965"/>
        <dbReference type="ChEBI" id="CHEBI:57856"/>
        <dbReference type="ChEBI" id="CHEBI:59789"/>
        <dbReference type="ChEBI" id="CHEBI:61897"/>
        <dbReference type="EC" id="2.1.1.319"/>
    </reaction>
    <physiologicalReaction direction="left-to-right" evidence="10">
        <dbReference type="Rhea" id="RHEA:48097"/>
    </physiologicalReaction>
</comment>
<dbReference type="EMBL" id="BGZK01001541">
    <property type="protein sequence ID" value="GBP81978.1"/>
    <property type="molecule type" value="Genomic_DNA"/>
</dbReference>
<evidence type="ECO:0000259" key="15">
    <source>
        <dbReference type="Pfam" id="PF22528"/>
    </source>
</evidence>
<evidence type="ECO:0000256" key="11">
    <source>
        <dbReference type="ARBA" id="ARBA00049303"/>
    </source>
</evidence>
<dbReference type="EC" id="2.1.1.319" evidence="2"/>
<dbReference type="SUPFAM" id="SSF53335">
    <property type="entry name" value="S-adenosyl-L-methionine-dependent methyltransferases"/>
    <property type="match status" value="1"/>
</dbReference>
<evidence type="ECO:0000256" key="6">
    <source>
        <dbReference type="ARBA" id="ARBA00022691"/>
    </source>
</evidence>
<keyword evidence="13" id="KW-0175">Coiled coil</keyword>
<dbReference type="STRING" id="151549.A0A4C1Z0W1"/>
<feature type="domain" description="Protein arginine N-methyltransferase 3-like C2H2 zinc finger" evidence="14">
    <location>
        <begin position="62"/>
        <end position="103"/>
    </location>
</feature>
<dbReference type="Proteomes" id="UP000299102">
    <property type="component" value="Unassembled WGS sequence"/>
</dbReference>
<evidence type="ECO:0000313" key="17">
    <source>
        <dbReference type="Proteomes" id="UP000299102"/>
    </source>
</evidence>
<evidence type="ECO:0000256" key="4">
    <source>
        <dbReference type="ARBA" id="ARBA00022603"/>
    </source>
</evidence>
<dbReference type="InterPro" id="IPR029063">
    <property type="entry name" value="SAM-dependent_MTases_sf"/>
</dbReference>
<dbReference type="PANTHER" id="PTHR11006:SF53">
    <property type="entry name" value="PROTEIN ARGININE N-METHYLTRANSFERASE 3"/>
    <property type="match status" value="1"/>
</dbReference>
<accession>A0A4C1Z0W1</accession>
<dbReference type="PROSITE" id="PS51678">
    <property type="entry name" value="SAM_MT_PRMT"/>
    <property type="match status" value="1"/>
</dbReference>
<dbReference type="OrthoDB" id="7848332at2759"/>
<feature type="domain" description="Protein arginine N-methyltransferase" evidence="15">
    <location>
        <begin position="353"/>
        <end position="450"/>
    </location>
</feature>
<keyword evidence="4 12" id="KW-0489">Methyltransferase</keyword>
<reference evidence="16 17" key="1">
    <citation type="journal article" date="2019" name="Commun. Biol.">
        <title>The bagworm genome reveals a unique fibroin gene that provides high tensile strength.</title>
        <authorList>
            <person name="Kono N."/>
            <person name="Nakamura H."/>
            <person name="Ohtoshi R."/>
            <person name="Tomita M."/>
            <person name="Numata K."/>
            <person name="Arakawa K."/>
        </authorList>
    </citation>
    <scope>NUCLEOTIDE SEQUENCE [LARGE SCALE GENOMIC DNA]</scope>
</reference>
<keyword evidence="8" id="KW-0863">Zinc-finger</keyword>
<dbReference type="SUPFAM" id="SSF57667">
    <property type="entry name" value="beta-beta-alpha zinc fingers"/>
    <property type="match status" value="1"/>
</dbReference>
<keyword evidence="5 12" id="KW-0808">Transferase</keyword>
<evidence type="ECO:0000256" key="7">
    <source>
        <dbReference type="ARBA" id="ARBA00022723"/>
    </source>
</evidence>
<comment type="catalytic activity">
    <reaction evidence="11">
        <text>L-arginyl-[protein] + S-adenosyl-L-methionine = N(omega)-methyl-L-arginyl-[protein] + S-adenosyl-L-homocysteine + H(+)</text>
        <dbReference type="Rhea" id="RHEA:48100"/>
        <dbReference type="Rhea" id="RHEA-COMP:10532"/>
        <dbReference type="Rhea" id="RHEA-COMP:11990"/>
        <dbReference type="ChEBI" id="CHEBI:15378"/>
        <dbReference type="ChEBI" id="CHEBI:29965"/>
        <dbReference type="ChEBI" id="CHEBI:57856"/>
        <dbReference type="ChEBI" id="CHEBI:59789"/>
        <dbReference type="ChEBI" id="CHEBI:65280"/>
    </reaction>
    <physiologicalReaction direction="left-to-right" evidence="11">
        <dbReference type="Rhea" id="RHEA:48101"/>
    </physiologicalReaction>
</comment>
<feature type="coiled-coil region" evidence="13">
    <location>
        <begin position="144"/>
        <end position="171"/>
    </location>
</feature>
<evidence type="ECO:0000256" key="5">
    <source>
        <dbReference type="ARBA" id="ARBA00022679"/>
    </source>
</evidence>
<evidence type="ECO:0000256" key="13">
    <source>
        <dbReference type="SAM" id="Coils"/>
    </source>
</evidence>
<keyword evidence="3" id="KW-0963">Cytoplasm</keyword>
<evidence type="ECO:0000256" key="10">
    <source>
        <dbReference type="ARBA" id="ARBA00047384"/>
    </source>
</evidence>
<evidence type="ECO:0000256" key="8">
    <source>
        <dbReference type="ARBA" id="ARBA00022771"/>
    </source>
</evidence>
<dbReference type="InterPro" id="IPR055135">
    <property type="entry name" value="PRMT_dom"/>
</dbReference>
<dbReference type="GO" id="GO:0005634">
    <property type="term" value="C:nucleus"/>
    <property type="evidence" value="ECO:0007669"/>
    <property type="project" value="TreeGrafter"/>
</dbReference>
<dbReference type="FunFam" id="3.40.50.150:FF:000016">
    <property type="entry name" value="Protein arginine N-methyltransferase 6"/>
    <property type="match status" value="1"/>
</dbReference>
<evidence type="ECO:0000259" key="14">
    <source>
        <dbReference type="Pfam" id="PF21137"/>
    </source>
</evidence>
<dbReference type="GO" id="GO:0005829">
    <property type="term" value="C:cytosol"/>
    <property type="evidence" value="ECO:0007669"/>
    <property type="project" value="UniProtKB-SubCell"/>
</dbReference>
<comment type="caution">
    <text evidence="16">The sequence shown here is derived from an EMBL/GenBank/DDBJ whole genome shotgun (WGS) entry which is preliminary data.</text>
</comment>
<dbReference type="InterPro" id="IPR036236">
    <property type="entry name" value="Znf_C2H2_sf"/>
</dbReference>
<protein>
    <recommendedName>
        <fullName evidence="2">type I protein arginine methyltransferase</fullName>
        <ecNumber evidence="2">2.1.1.319</ecNumber>
    </recommendedName>
</protein>
<dbReference type="Pfam" id="PF21137">
    <property type="entry name" value="ANM3_C2H2_Zf"/>
    <property type="match status" value="1"/>
</dbReference>
<dbReference type="CDD" id="cd02440">
    <property type="entry name" value="AdoMet_MTases"/>
    <property type="match status" value="1"/>
</dbReference>
<comment type="subcellular location">
    <subcellularLocation>
        <location evidence="1">Cytoplasm</location>
        <location evidence="1">Cytosol</location>
    </subcellularLocation>
</comment>
<evidence type="ECO:0000256" key="1">
    <source>
        <dbReference type="ARBA" id="ARBA00004514"/>
    </source>
</evidence>
<dbReference type="InterPro" id="IPR049482">
    <property type="entry name" value="ANM3-like_C2H2_Zf"/>
</dbReference>
<dbReference type="GO" id="GO:0008270">
    <property type="term" value="F:zinc ion binding"/>
    <property type="evidence" value="ECO:0007669"/>
    <property type="project" value="UniProtKB-KW"/>
</dbReference>
<evidence type="ECO:0000256" key="3">
    <source>
        <dbReference type="ARBA" id="ARBA00022490"/>
    </source>
</evidence>
<dbReference type="Gene3D" id="3.40.50.150">
    <property type="entry name" value="Vaccinia Virus protein VP39"/>
    <property type="match status" value="1"/>
</dbReference>
<dbReference type="Pfam" id="PF22528">
    <property type="entry name" value="PRMT_C"/>
    <property type="match status" value="1"/>
</dbReference>
<proteinExistence type="predicted"/>
<dbReference type="Gene3D" id="2.70.160.11">
    <property type="entry name" value="Hnrnp arginine n-methyltransferase1"/>
    <property type="match status" value="1"/>
</dbReference>
<dbReference type="GO" id="GO:0042054">
    <property type="term" value="F:histone methyltransferase activity"/>
    <property type="evidence" value="ECO:0007669"/>
    <property type="project" value="TreeGrafter"/>
</dbReference>
<dbReference type="GO" id="GO:0035242">
    <property type="term" value="F:protein-arginine omega-N asymmetric methyltransferase activity"/>
    <property type="evidence" value="ECO:0007669"/>
    <property type="project" value="UniProtKB-EC"/>
</dbReference>
<evidence type="ECO:0000256" key="12">
    <source>
        <dbReference type="PROSITE-ProRule" id="PRU01015"/>
    </source>
</evidence>
<gene>
    <name evidence="16" type="primary">PRMT3</name>
    <name evidence="16" type="ORF">EVAR_65584_1</name>
</gene>
<evidence type="ECO:0000256" key="2">
    <source>
        <dbReference type="ARBA" id="ARBA00011925"/>
    </source>
</evidence>
<dbReference type="PANTHER" id="PTHR11006">
    <property type="entry name" value="PROTEIN ARGININE N-METHYLTRANSFERASE"/>
    <property type="match status" value="1"/>
</dbReference>
<dbReference type="InterPro" id="IPR025799">
    <property type="entry name" value="Arg_MeTrfase"/>
</dbReference>